<organism evidence="1 2">
    <name type="scientific">Aureobasidium pullulans</name>
    <name type="common">Black yeast</name>
    <name type="synonym">Pullularia pullulans</name>
    <dbReference type="NCBI Taxonomy" id="5580"/>
    <lineage>
        <taxon>Eukaryota</taxon>
        <taxon>Fungi</taxon>
        <taxon>Dikarya</taxon>
        <taxon>Ascomycota</taxon>
        <taxon>Pezizomycotina</taxon>
        <taxon>Dothideomycetes</taxon>
        <taxon>Dothideomycetidae</taxon>
        <taxon>Dothideales</taxon>
        <taxon>Saccotheciaceae</taxon>
        <taxon>Aureobasidium</taxon>
    </lineage>
</organism>
<dbReference type="EMBL" id="JASGXD010000001">
    <property type="protein sequence ID" value="KAK6008513.1"/>
    <property type="molecule type" value="Genomic_DNA"/>
</dbReference>
<sequence length="68" mass="7541">MPTEDNYPYVEFRGRPNARRRPSYTGKVLDKGWTPPSSGAVAATQGFSATVEGFSSLMKLYEGLIRLN</sequence>
<keyword evidence="2" id="KW-1185">Reference proteome</keyword>
<reference evidence="1 2" key="1">
    <citation type="submission" date="2023-11" db="EMBL/GenBank/DDBJ databases">
        <title>Draft genome sequence and annotation of the polyextremotolerant black yeast-like fungus Aureobasidium pullulans NRRL 62042.</title>
        <authorList>
            <person name="Dielentheis-Frenken M.R.E."/>
            <person name="Wibberg D."/>
            <person name="Blank L.M."/>
            <person name="Tiso T."/>
        </authorList>
    </citation>
    <scope>NUCLEOTIDE SEQUENCE [LARGE SCALE GENOMIC DNA]</scope>
    <source>
        <strain evidence="1 2">NRRL 62042</strain>
    </source>
</reference>
<accession>A0ABR0TVS7</accession>
<name>A0ABR0TVS7_AURPU</name>
<comment type="caution">
    <text evidence="1">The sequence shown here is derived from an EMBL/GenBank/DDBJ whole genome shotgun (WGS) entry which is preliminary data.</text>
</comment>
<protein>
    <submittedName>
        <fullName evidence="1">Uncharacterized protein</fullName>
    </submittedName>
</protein>
<dbReference type="Proteomes" id="UP001341245">
    <property type="component" value="Unassembled WGS sequence"/>
</dbReference>
<proteinExistence type="predicted"/>
<evidence type="ECO:0000313" key="1">
    <source>
        <dbReference type="EMBL" id="KAK6008513.1"/>
    </source>
</evidence>
<evidence type="ECO:0000313" key="2">
    <source>
        <dbReference type="Proteomes" id="UP001341245"/>
    </source>
</evidence>
<gene>
    <name evidence="1" type="ORF">QM012_000416</name>
</gene>